<evidence type="ECO:0000313" key="2">
    <source>
        <dbReference type="Proteomes" id="UP000276223"/>
    </source>
</evidence>
<dbReference type="AlphaFoldDB" id="A0A3N1VN42"/>
<dbReference type="OrthoDB" id="5508297at2"/>
<accession>A0A3N1VN42</accession>
<sequence>MARIVYCHPAKTRYGLHLYTDLDFWDARKILKNVALVKRNFGESPPGDEFPTQVVVEDAPAWLQALIKRRLMKAIPSPPRHVVVRSLLMEGYYEFDPWRYFPRRWSPSLIEHFLSYRLPVDHGVLNSPYNTYRLEWRGQAIRVVPEKRTQKHDPVIRTRRQARKHLMVPTCF</sequence>
<name>A0A3N1VN42_9BACT</name>
<gene>
    <name evidence="1" type="ORF">EDC27_0129</name>
</gene>
<dbReference type="EMBL" id="RJVA01000005">
    <property type="protein sequence ID" value="ROR03370.1"/>
    <property type="molecule type" value="Genomic_DNA"/>
</dbReference>
<proteinExistence type="predicted"/>
<reference evidence="1 2" key="1">
    <citation type="submission" date="2018-11" db="EMBL/GenBank/DDBJ databases">
        <title>Genomic Encyclopedia of Type Strains, Phase IV (KMG-IV): sequencing the most valuable type-strain genomes for metagenomic binning, comparative biology and taxonomic classification.</title>
        <authorList>
            <person name="Goeker M."/>
        </authorList>
    </citation>
    <scope>NUCLEOTIDE SEQUENCE [LARGE SCALE GENOMIC DNA]</scope>
    <source>
        <strain evidence="1 2">DSM 22027</strain>
    </source>
</reference>
<dbReference type="Proteomes" id="UP000276223">
    <property type="component" value="Unassembled WGS sequence"/>
</dbReference>
<comment type="caution">
    <text evidence="1">The sequence shown here is derived from an EMBL/GenBank/DDBJ whole genome shotgun (WGS) entry which is preliminary data.</text>
</comment>
<keyword evidence="2" id="KW-1185">Reference proteome</keyword>
<dbReference type="RefSeq" id="WP_123288695.1">
    <property type="nucleotide sequence ID" value="NZ_RJVA01000005.1"/>
</dbReference>
<protein>
    <submittedName>
        <fullName evidence="1">Uncharacterized protein</fullName>
    </submittedName>
</protein>
<evidence type="ECO:0000313" key="1">
    <source>
        <dbReference type="EMBL" id="ROR03370.1"/>
    </source>
</evidence>
<organism evidence="1 2">
    <name type="scientific">Desulfosoma caldarium</name>
    <dbReference type="NCBI Taxonomy" id="610254"/>
    <lineage>
        <taxon>Bacteria</taxon>
        <taxon>Pseudomonadati</taxon>
        <taxon>Thermodesulfobacteriota</taxon>
        <taxon>Syntrophobacteria</taxon>
        <taxon>Syntrophobacterales</taxon>
        <taxon>Syntrophobacteraceae</taxon>
        <taxon>Desulfosoma</taxon>
    </lineage>
</organism>